<sequence length="231" mass="25923">MRVFCCDDNEIHLSQLIELLNESSVDQPLEIQGFTTSQELLAAVNENCDIILCDILLGDNNGIVTMKNVQDRFPNIKIIFVSAYSYYCEDVYDVDHVAFLHKPISQVKLRAALTRAINDILDEQGQYITVKSKSITATVPMSKILYIETVGKQLNVVTEDKFYLVSQKNGILTKLDSRFIDCGKGCVVNMSRIRTLGRQTITLFDGKEVAVAADRIPAVKQAFLHYLGPQL</sequence>
<dbReference type="InterPro" id="IPR007492">
    <property type="entry name" value="LytTR_DNA-bd_dom"/>
</dbReference>
<dbReference type="InterPro" id="IPR011006">
    <property type="entry name" value="CheY-like_superfamily"/>
</dbReference>
<dbReference type="Pfam" id="PF04397">
    <property type="entry name" value="LytTR"/>
    <property type="match status" value="1"/>
</dbReference>
<dbReference type="GO" id="GO:0000156">
    <property type="term" value="F:phosphorelay response regulator activity"/>
    <property type="evidence" value="ECO:0007669"/>
    <property type="project" value="InterPro"/>
</dbReference>
<gene>
    <name evidence="6" type="ORF">SAMN05192585_11654</name>
</gene>
<feature type="modified residue" description="4-aspartylphosphate" evidence="3">
    <location>
        <position position="54"/>
    </location>
</feature>
<dbReference type="SMART" id="SM00448">
    <property type="entry name" value="REC"/>
    <property type="match status" value="1"/>
</dbReference>
<dbReference type="PROSITE" id="PS50930">
    <property type="entry name" value="HTH_LYTTR"/>
    <property type="match status" value="1"/>
</dbReference>
<dbReference type="PANTHER" id="PTHR37299">
    <property type="entry name" value="TRANSCRIPTIONAL REGULATOR-RELATED"/>
    <property type="match status" value="1"/>
</dbReference>
<evidence type="ECO:0000259" key="5">
    <source>
        <dbReference type="PROSITE" id="PS50930"/>
    </source>
</evidence>
<evidence type="ECO:0000256" key="2">
    <source>
        <dbReference type="ARBA" id="ARBA00024867"/>
    </source>
</evidence>
<evidence type="ECO:0000256" key="3">
    <source>
        <dbReference type="PROSITE-ProRule" id="PRU00169"/>
    </source>
</evidence>
<dbReference type="OrthoDB" id="9812232at2"/>
<name>A0A1H0AJX4_9FIRM</name>
<proteinExistence type="predicted"/>
<dbReference type="AlphaFoldDB" id="A0A1H0AJX4"/>
<dbReference type="PANTHER" id="PTHR37299:SF1">
    <property type="entry name" value="STAGE 0 SPORULATION PROTEIN A HOMOLOG"/>
    <property type="match status" value="1"/>
</dbReference>
<keyword evidence="7" id="KW-1185">Reference proteome</keyword>
<dbReference type="Gene3D" id="2.40.50.1020">
    <property type="entry name" value="LytTr DNA-binding domain"/>
    <property type="match status" value="1"/>
</dbReference>
<dbReference type="SMART" id="SM00850">
    <property type="entry name" value="LytTR"/>
    <property type="match status" value="1"/>
</dbReference>
<dbReference type="InterPro" id="IPR001789">
    <property type="entry name" value="Sig_transdc_resp-reg_receiver"/>
</dbReference>
<dbReference type="EMBL" id="FNID01000016">
    <property type="protein sequence ID" value="SDN33868.1"/>
    <property type="molecule type" value="Genomic_DNA"/>
</dbReference>
<dbReference type="CDD" id="cd00156">
    <property type="entry name" value="REC"/>
    <property type="match status" value="1"/>
</dbReference>
<dbReference type="STRING" id="258515.SAMN05192585_11654"/>
<dbReference type="Proteomes" id="UP000199182">
    <property type="component" value="Unassembled WGS sequence"/>
</dbReference>
<evidence type="ECO:0000313" key="6">
    <source>
        <dbReference type="EMBL" id="SDN33868.1"/>
    </source>
</evidence>
<feature type="domain" description="Response regulatory" evidence="4">
    <location>
        <begin position="2"/>
        <end position="117"/>
    </location>
</feature>
<dbReference type="SUPFAM" id="SSF52172">
    <property type="entry name" value="CheY-like"/>
    <property type="match status" value="1"/>
</dbReference>
<protein>
    <recommendedName>
        <fullName evidence="1">Stage 0 sporulation protein A homolog</fullName>
    </recommendedName>
</protein>
<evidence type="ECO:0000256" key="1">
    <source>
        <dbReference type="ARBA" id="ARBA00018672"/>
    </source>
</evidence>
<feature type="domain" description="HTH LytTR-type" evidence="5">
    <location>
        <begin position="128"/>
        <end position="225"/>
    </location>
</feature>
<accession>A0A1H0AJX4</accession>
<evidence type="ECO:0000313" key="7">
    <source>
        <dbReference type="Proteomes" id="UP000199182"/>
    </source>
</evidence>
<dbReference type="PROSITE" id="PS50110">
    <property type="entry name" value="RESPONSE_REGULATORY"/>
    <property type="match status" value="1"/>
</dbReference>
<reference evidence="6 7" key="1">
    <citation type="submission" date="2016-10" db="EMBL/GenBank/DDBJ databases">
        <authorList>
            <person name="de Groot N.N."/>
        </authorList>
    </citation>
    <scope>NUCLEOTIDE SEQUENCE [LARGE SCALE GENOMIC DNA]</scope>
    <source>
        <strain evidence="6 7">CGMCC 1.5012</strain>
    </source>
</reference>
<keyword evidence="3" id="KW-0597">Phosphoprotein</keyword>
<dbReference type="RefSeq" id="WP_092640143.1">
    <property type="nucleotide sequence ID" value="NZ_FNID01000016.1"/>
</dbReference>
<dbReference type="Pfam" id="PF00072">
    <property type="entry name" value="Response_reg"/>
    <property type="match status" value="1"/>
</dbReference>
<evidence type="ECO:0000259" key="4">
    <source>
        <dbReference type="PROSITE" id="PS50110"/>
    </source>
</evidence>
<dbReference type="Gene3D" id="3.40.50.2300">
    <property type="match status" value="1"/>
</dbReference>
<organism evidence="6 7">
    <name type="scientific">Acetanaerobacterium elongatum</name>
    <dbReference type="NCBI Taxonomy" id="258515"/>
    <lineage>
        <taxon>Bacteria</taxon>
        <taxon>Bacillati</taxon>
        <taxon>Bacillota</taxon>
        <taxon>Clostridia</taxon>
        <taxon>Eubacteriales</taxon>
        <taxon>Oscillospiraceae</taxon>
        <taxon>Acetanaerobacterium</taxon>
    </lineage>
</organism>
<dbReference type="GO" id="GO:0003677">
    <property type="term" value="F:DNA binding"/>
    <property type="evidence" value="ECO:0007669"/>
    <property type="project" value="InterPro"/>
</dbReference>
<dbReference type="InterPro" id="IPR046947">
    <property type="entry name" value="LytR-like"/>
</dbReference>
<comment type="function">
    <text evidence="2">May play the central regulatory role in sporulation. It may be an element of the effector pathway responsible for the activation of sporulation genes in response to nutritional stress. Spo0A may act in concert with spo0H (a sigma factor) to control the expression of some genes that are critical to the sporulation process.</text>
</comment>